<accession>A0A8J6TMC9</accession>
<dbReference type="Pfam" id="PF03205">
    <property type="entry name" value="MobB"/>
    <property type="match status" value="1"/>
</dbReference>
<dbReference type="CDD" id="cd03116">
    <property type="entry name" value="MobB"/>
    <property type="match status" value="1"/>
</dbReference>
<dbReference type="SUPFAM" id="SSF52540">
    <property type="entry name" value="P-loop containing nucleoside triphosphate hydrolases"/>
    <property type="match status" value="1"/>
</dbReference>
<dbReference type="GO" id="GO:0005525">
    <property type="term" value="F:GTP binding"/>
    <property type="evidence" value="ECO:0007669"/>
    <property type="project" value="InterPro"/>
</dbReference>
<dbReference type="PANTHER" id="PTHR40072">
    <property type="entry name" value="MOLYBDOPTERIN-GUANINE DINUCLEOTIDE BIOSYNTHESIS ADAPTER PROTEIN-RELATED"/>
    <property type="match status" value="1"/>
</dbReference>
<gene>
    <name evidence="2" type="primary">mobB</name>
    <name evidence="2" type="ORF">H8D96_10880</name>
</gene>
<reference evidence="2 3" key="1">
    <citation type="submission" date="2020-08" db="EMBL/GenBank/DDBJ databases">
        <title>Bridging the membrane lipid divide: bacteria of the FCB group superphylum have the potential to synthesize archaeal ether lipids.</title>
        <authorList>
            <person name="Villanueva L."/>
            <person name="Von Meijenfeldt F.A.B."/>
            <person name="Westbye A.B."/>
            <person name="Yadav S."/>
            <person name="Hopmans E.C."/>
            <person name="Dutilh B.E."/>
            <person name="Sinninghe Damste J.S."/>
        </authorList>
    </citation>
    <scope>NUCLEOTIDE SEQUENCE [LARGE SCALE GENOMIC DNA]</scope>
    <source>
        <strain evidence="2">NIOZ-UU17</strain>
    </source>
</reference>
<dbReference type="GO" id="GO:0006777">
    <property type="term" value="P:Mo-molybdopterin cofactor biosynthetic process"/>
    <property type="evidence" value="ECO:0007669"/>
    <property type="project" value="InterPro"/>
</dbReference>
<proteinExistence type="predicted"/>
<protein>
    <submittedName>
        <fullName evidence="2">Molybdopterin-guanine dinucleotide biosynthesis protein B</fullName>
    </submittedName>
</protein>
<sequence length="180" mass="19743">MIWGKSSPVVSVVGYSGSGKTTLLEKLISELTQRGYAVGTIKHDVHGFEMDKPGKDSWRHKKAGASATIISSPYQIGMVRDVEHDHSPEELMALLPDMDIILTEGYKQENLPKLEVFRSEVHKAPLFKGDKSLLALISDDPIDLGVPRFSPGDGQKLADFLIMHFNLSKAVTLARTKAAS</sequence>
<evidence type="ECO:0000313" key="2">
    <source>
        <dbReference type="EMBL" id="MBC8432411.1"/>
    </source>
</evidence>
<dbReference type="Proteomes" id="UP000605201">
    <property type="component" value="Unassembled WGS sequence"/>
</dbReference>
<dbReference type="PANTHER" id="PTHR40072:SF1">
    <property type="entry name" value="MOLYBDOPTERIN-GUANINE DINUCLEOTIDE BIOSYNTHESIS ADAPTER PROTEIN"/>
    <property type="match status" value="1"/>
</dbReference>
<dbReference type="InterPro" id="IPR004435">
    <property type="entry name" value="MobB_dom"/>
</dbReference>
<name>A0A8J6TMC9_9BACT</name>
<evidence type="ECO:0000313" key="3">
    <source>
        <dbReference type="Proteomes" id="UP000605201"/>
    </source>
</evidence>
<dbReference type="EMBL" id="JACNIG010000221">
    <property type="protein sequence ID" value="MBC8432411.1"/>
    <property type="molecule type" value="Genomic_DNA"/>
</dbReference>
<dbReference type="AlphaFoldDB" id="A0A8J6TMC9"/>
<dbReference type="InterPro" id="IPR052539">
    <property type="entry name" value="MGD_biosynthesis_adapter"/>
</dbReference>
<feature type="domain" description="Molybdopterin-guanine dinucleotide biosynthesis protein B (MobB)" evidence="1">
    <location>
        <begin position="9"/>
        <end position="139"/>
    </location>
</feature>
<evidence type="ECO:0000259" key="1">
    <source>
        <dbReference type="Pfam" id="PF03205"/>
    </source>
</evidence>
<dbReference type="NCBIfam" id="TIGR00176">
    <property type="entry name" value="mobB"/>
    <property type="match status" value="1"/>
</dbReference>
<comment type="caution">
    <text evidence="2">The sequence shown here is derived from an EMBL/GenBank/DDBJ whole genome shotgun (WGS) entry which is preliminary data.</text>
</comment>
<organism evidence="2 3">
    <name type="scientific">Candidatus Desulfatibia vada</name>
    <dbReference type="NCBI Taxonomy" id="2841696"/>
    <lineage>
        <taxon>Bacteria</taxon>
        <taxon>Pseudomonadati</taxon>
        <taxon>Thermodesulfobacteriota</taxon>
        <taxon>Desulfobacteria</taxon>
        <taxon>Desulfobacterales</taxon>
        <taxon>Desulfobacterales incertae sedis</taxon>
        <taxon>Candidatus Desulfatibia</taxon>
    </lineage>
</organism>
<dbReference type="Gene3D" id="3.40.50.300">
    <property type="entry name" value="P-loop containing nucleotide triphosphate hydrolases"/>
    <property type="match status" value="1"/>
</dbReference>
<dbReference type="InterPro" id="IPR027417">
    <property type="entry name" value="P-loop_NTPase"/>
</dbReference>